<dbReference type="KEGG" id="harc:HARCEL1_08490"/>
<dbReference type="NCBIfam" id="TIGR03663">
    <property type="entry name" value="flippase activity-associated protein Agl23"/>
    <property type="match status" value="1"/>
</dbReference>
<keyword evidence="4" id="KW-1185">Reference proteome</keyword>
<feature type="transmembrane region" description="Helical" evidence="1">
    <location>
        <begin position="419"/>
        <end position="440"/>
    </location>
</feature>
<feature type="transmembrane region" description="Helical" evidence="1">
    <location>
        <begin position="99"/>
        <end position="119"/>
    </location>
</feature>
<feature type="transmembrane region" description="Helical" evidence="1">
    <location>
        <begin position="28"/>
        <end position="45"/>
    </location>
</feature>
<feature type="transmembrane region" description="Helical" evidence="1">
    <location>
        <begin position="128"/>
        <end position="146"/>
    </location>
</feature>
<gene>
    <name evidence="3" type="ORF">HARCEL1_08490</name>
</gene>
<feature type="domain" description="Glycosyltransferase RgtA/B/C/D-like" evidence="2">
    <location>
        <begin position="79"/>
        <end position="208"/>
    </location>
</feature>
<feature type="transmembrane region" description="Helical" evidence="1">
    <location>
        <begin position="312"/>
        <end position="335"/>
    </location>
</feature>
<evidence type="ECO:0000313" key="4">
    <source>
        <dbReference type="Proteomes" id="UP000244727"/>
    </source>
</evidence>
<sequence length="589" mass="62616">MPAPAAESSVRLPERVTGLWTQIRRADVRALVGVIVALALVVRLVDLGTRMAHWDEARVAYWTLRTVETSAWAYRPIIHGPLLQHVGGVLFEVVEPTDFVIRLPVAVVGGLLPAVALLVRSRLDRREVLALAMVLAADPVLVYYGRFFRSDVPLAAFALLALGAAIRAIDTDDARWWPVVGLAAGLALATKENAILYPVAWAGAVVVTVALAHPAIDRADTDLGRARDGIATVVDHARRGWPWLVGGLALAVGVVVITYAPRTAGPTGGIEDLLAHPASLGAILDAVLVDAPTDLIDLWVTGDVRGHSVPLYLGYGVAVLVAGSLGTVLAAAVGAARDRRPLVVFATVWGVASVVGYAVAADVRAPWLAVHAIVALAIPAAVGLAKLSERVSDRVRKATVSGWPELPDRTTGIDRRSTLAVALLTVIAVHTAVVGGVLAYQHPEPRLNFIAQGAQPGENAKPTLDRVASVSVDGPEVAWVGGYAVRDERATLTAPPPSAWFERLPLPWYVERAGLEQISVADPADLDDPPPVVIGPAADRDRFAPLLDGYEVTTFARFRHGSPHTYRVGPWSYTVEGESAVIWMDRDVG</sequence>
<protein>
    <submittedName>
        <fullName evidence="3">TIGR03663 family protein</fullName>
    </submittedName>
</protein>
<feature type="transmembrane region" description="Helical" evidence="1">
    <location>
        <begin position="367"/>
        <end position="387"/>
    </location>
</feature>
<evidence type="ECO:0000259" key="2">
    <source>
        <dbReference type="Pfam" id="PF13231"/>
    </source>
</evidence>
<dbReference type="InterPro" id="IPR019962">
    <property type="entry name" value="CHP03663"/>
</dbReference>
<dbReference type="InterPro" id="IPR038731">
    <property type="entry name" value="RgtA/B/C-like"/>
</dbReference>
<dbReference type="PANTHER" id="PTHR41710">
    <property type="entry name" value="GLYCOSYL TRANSFERASE, FAMILY 39"/>
    <property type="match status" value="1"/>
</dbReference>
<reference evidence="3 4" key="1">
    <citation type="submission" date="2018-04" db="EMBL/GenBank/DDBJ databases">
        <title>Halococcoides cellulosivorans gen. nov., sp. nov., an extremely halophilic cellulose-utilizing haloarchaeon from hypersaline lakes.</title>
        <authorList>
            <person name="Sorokin D.Y."/>
            <person name="Toshchakov S.V."/>
            <person name="Samarov N.I."/>
            <person name="Korzhenkov A."/>
            <person name="Kublanov I.V."/>
        </authorList>
    </citation>
    <scope>NUCLEOTIDE SEQUENCE [LARGE SCALE GENOMIC DNA]</scope>
    <source>
        <strain evidence="3 4">HArcel1</strain>
    </source>
</reference>
<feature type="transmembrane region" description="Helical" evidence="1">
    <location>
        <begin position="342"/>
        <end position="361"/>
    </location>
</feature>
<keyword evidence="1" id="KW-0472">Membrane</keyword>
<keyword evidence="1" id="KW-0812">Transmembrane</keyword>
<keyword evidence="1" id="KW-1133">Transmembrane helix</keyword>
<dbReference type="AlphaFoldDB" id="A0A2R4X1T8"/>
<evidence type="ECO:0000256" key="1">
    <source>
        <dbReference type="SAM" id="Phobius"/>
    </source>
</evidence>
<proteinExistence type="predicted"/>
<name>A0A2R4X1T8_9EURY</name>
<feature type="transmembrane region" description="Helical" evidence="1">
    <location>
        <begin position="195"/>
        <end position="216"/>
    </location>
</feature>
<feature type="transmembrane region" description="Helical" evidence="1">
    <location>
        <begin position="241"/>
        <end position="261"/>
    </location>
</feature>
<evidence type="ECO:0000313" key="3">
    <source>
        <dbReference type="EMBL" id="AWB27745.1"/>
    </source>
</evidence>
<dbReference type="PANTHER" id="PTHR41710:SF2">
    <property type="entry name" value="GLYCOSYL TRANSFERASE FAMILY 39_83 DOMAIN-CONTAINING PROTEIN"/>
    <property type="match status" value="1"/>
</dbReference>
<accession>A0A2R4X1T8</accession>
<dbReference type="EMBL" id="CP028858">
    <property type="protein sequence ID" value="AWB27745.1"/>
    <property type="molecule type" value="Genomic_DNA"/>
</dbReference>
<dbReference type="Proteomes" id="UP000244727">
    <property type="component" value="Chromosome"/>
</dbReference>
<dbReference type="Pfam" id="PF13231">
    <property type="entry name" value="PMT_2"/>
    <property type="match status" value="1"/>
</dbReference>
<organism evidence="3 4">
    <name type="scientific">Halococcoides cellulosivorans</name>
    <dbReference type="NCBI Taxonomy" id="1679096"/>
    <lineage>
        <taxon>Archaea</taxon>
        <taxon>Methanobacteriati</taxon>
        <taxon>Methanobacteriota</taxon>
        <taxon>Stenosarchaea group</taxon>
        <taxon>Halobacteria</taxon>
        <taxon>Halobacteriales</taxon>
        <taxon>Haloarculaceae</taxon>
        <taxon>Halococcoides</taxon>
    </lineage>
</organism>